<name>A0A6M5YR23_9BACT</name>
<sequence>MQHPVPLILHRRRGLASAAASVAVVLGVALLTVIGCGEAAIPQNLLKPFDGKKLTLSCPDAAFADALGPMVKAWAKRSGAEVVVRREPMTPEDESDIGLIPAGQLGRWGEPGLLVPVPPKLRANDNPFQWFGLLSAYGERLVEWGGQTLAVPLTGDGSVIVYRADRLTDTAVAAEYHKLSPNATAPATWEEFAALAAAFAAVDKKPSLPPLPTDPERMFDLFGRVAASIDREKLDDVQLASRTDRDAIAFYFSVTTGKPRLTSDGFLEAAKWFAGLQKSKALPADGPDDPVAALADGRAMLAVLSLDQLVRLPRESGAVPARFGLVGVPGARTFRHADDGKIRQDVNRNFVPYYAGGRLGVVRTRCQNAEAAFDLLADLGGPARSAEFVGTPGLGAGPTRVAHLDRERLTLWLGYGFDEERSKALQDAMRHYVEQTVKNPAQGLRGPDRTDLIAAAGSALRKLGTGVSPTDALTEAEKAWLALDAKVPPDTLIRWRQRAVGLN</sequence>
<dbReference type="PANTHER" id="PTHR43649:SF12">
    <property type="entry name" value="DIACETYLCHITOBIOSE BINDING PROTEIN DASA"/>
    <property type="match status" value="1"/>
</dbReference>
<evidence type="ECO:0000313" key="3">
    <source>
        <dbReference type="EMBL" id="QJW95743.1"/>
    </source>
</evidence>
<dbReference type="Gene3D" id="3.40.190.10">
    <property type="entry name" value="Periplasmic binding protein-like II"/>
    <property type="match status" value="1"/>
</dbReference>
<comment type="subcellular location">
    <subcellularLocation>
        <location evidence="1">Periplasm</location>
    </subcellularLocation>
</comment>
<evidence type="ECO:0000256" key="2">
    <source>
        <dbReference type="ARBA" id="ARBA00008520"/>
    </source>
</evidence>
<evidence type="ECO:0000256" key="1">
    <source>
        <dbReference type="ARBA" id="ARBA00004418"/>
    </source>
</evidence>
<dbReference type="SUPFAM" id="SSF53850">
    <property type="entry name" value="Periplasmic binding protein-like II"/>
    <property type="match status" value="1"/>
</dbReference>
<proteinExistence type="inferred from homology"/>
<gene>
    <name evidence="3" type="ORF">FTUN_3297</name>
</gene>
<protein>
    <submittedName>
        <fullName evidence="3">Uncharacterized protein</fullName>
    </submittedName>
</protein>
<dbReference type="PANTHER" id="PTHR43649">
    <property type="entry name" value="ARABINOSE-BINDING PROTEIN-RELATED"/>
    <property type="match status" value="1"/>
</dbReference>
<keyword evidence="4" id="KW-1185">Reference proteome</keyword>
<dbReference type="Pfam" id="PF13416">
    <property type="entry name" value="SBP_bac_8"/>
    <property type="match status" value="1"/>
</dbReference>
<dbReference type="GO" id="GO:0042597">
    <property type="term" value="C:periplasmic space"/>
    <property type="evidence" value="ECO:0007669"/>
    <property type="project" value="UniProtKB-SubCell"/>
</dbReference>
<organism evidence="3 4">
    <name type="scientific">Frigoriglobus tundricola</name>
    <dbReference type="NCBI Taxonomy" id="2774151"/>
    <lineage>
        <taxon>Bacteria</taxon>
        <taxon>Pseudomonadati</taxon>
        <taxon>Planctomycetota</taxon>
        <taxon>Planctomycetia</taxon>
        <taxon>Gemmatales</taxon>
        <taxon>Gemmataceae</taxon>
        <taxon>Frigoriglobus</taxon>
    </lineage>
</organism>
<dbReference type="AlphaFoldDB" id="A0A6M5YR23"/>
<reference evidence="4" key="1">
    <citation type="submission" date="2020-05" db="EMBL/GenBank/DDBJ databases">
        <title>Frigoriglobus tundricola gen. nov., sp. nov., a psychrotolerant cellulolytic planctomycete of the family Gemmataceae with two divergent copies of 16S rRNA gene.</title>
        <authorList>
            <person name="Kulichevskaya I.S."/>
            <person name="Ivanova A.A."/>
            <person name="Naumoff D.G."/>
            <person name="Beletsky A.V."/>
            <person name="Rijpstra W.I.C."/>
            <person name="Sinninghe Damste J.S."/>
            <person name="Mardanov A.V."/>
            <person name="Ravin N.V."/>
            <person name="Dedysh S.N."/>
        </authorList>
    </citation>
    <scope>NUCLEOTIDE SEQUENCE [LARGE SCALE GENOMIC DNA]</scope>
    <source>
        <strain evidence="4">PL17</strain>
    </source>
</reference>
<comment type="similarity">
    <text evidence="2">Belongs to the bacterial solute-binding protein 1 family.</text>
</comment>
<dbReference type="KEGG" id="ftj:FTUN_3297"/>
<dbReference type="InterPro" id="IPR050490">
    <property type="entry name" value="Bact_solute-bd_prot1"/>
</dbReference>
<evidence type="ECO:0000313" key="4">
    <source>
        <dbReference type="Proteomes" id="UP000503447"/>
    </source>
</evidence>
<dbReference type="EMBL" id="CP053452">
    <property type="protein sequence ID" value="QJW95743.1"/>
    <property type="molecule type" value="Genomic_DNA"/>
</dbReference>
<accession>A0A6M5YR23</accession>
<dbReference type="Proteomes" id="UP000503447">
    <property type="component" value="Chromosome"/>
</dbReference>
<dbReference type="InterPro" id="IPR006059">
    <property type="entry name" value="SBP"/>
</dbReference>